<feature type="compositionally biased region" description="Polar residues" evidence="1">
    <location>
        <begin position="192"/>
        <end position="201"/>
    </location>
</feature>
<reference evidence="2" key="1">
    <citation type="journal article" date="2012" name="Proc. Natl. Acad. Sci. U.S.A.">
        <title>Antigenic diversity is generated by distinct evolutionary mechanisms in African trypanosome species.</title>
        <authorList>
            <person name="Jackson A.P."/>
            <person name="Berry A."/>
            <person name="Aslett M."/>
            <person name="Allison H.C."/>
            <person name="Burton P."/>
            <person name="Vavrova-Anderson J."/>
            <person name="Brown R."/>
            <person name="Browne H."/>
            <person name="Corton N."/>
            <person name="Hauser H."/>
            <person name="Gamble J."/>
            <person name="Gilderthorp R."/>
            <person name="Marcello L."/>
            <person name="McQuillan J."/>
            <person name="Otto T.D."/>
            <person name="Quail M.A."/>
            <person name="Sanders M.J."/>
            <person name="van Tonder A."/>
            <person name="Ginger M.L."/>
            <person name="Field M.C."/>
            <person name="Barry J.D."/>
            <person name="Hertz-Fowler C."/>
            <person name="Berriman M."/>
        </authorList>
    </citation>
    <scope>NUCLEOTIDE SEQUENCE</scope>
    <source>
        <strain evidence="2">Y486</strain>
    </source>
</reference>
<dbReference type="AlphaFoldDB" id="G0U705"/>
<evidence type="ECO:0000256" key="1">
    <source>
        <dbReference type="SAM" id="MobiDB-lite"/>
    </source>
</evidence>
<name>G0U705_TRYVY</name>
<proteinExistence type="predicted"/>
<gene>
    <name evidence="2" type="ORF">TVY486_1007090</name>
</gene>
<organism evidence="2">
    <name type="scientific">Trypanosoma vivax (strain Y486)</name>
    <dbReference type="NCBI Taxonomy" id="1055687"/>
    <lineage>
        <taxon>Eukaryota</taxon>
        <taxon>Discoba</taxon>
        <taxon>Euglenozoa</taxon>
        <taxon>Kinetoplastea</taxon>
        <taxon>Metakinetoplastina</taxon>
        <taxon>Trypanosomatida</taxon>
        <taxon>Trypanosomatidae</taxon>
        <taxon>Trypanosoma</taxon>
        <taxon>Duttonella</taxon>
    </lineage>
</organism>
<protein>
    <submittedName>
        <fullName evidence="2">Uncharacterized protein</fullName>
    </submittedName>
</protein>
<evidence type="ECO:0000313" key="2">
    <source>
        <dbReference type="EMBL" id="CCC51662.1"/>
    </source>
</evidence>
<dbReference type="EMBL" id="HE573026">
    <property type="protein sequence ID" value="CCC51662.1"/>
    <property type="molecule type" value="Genomic_DNA"/>
</dbReference>
<sequence length="549" mass="60014">MEVRTELQRVTQGGALTRRSGVLPSTGMGLLDEGDRCRRSSVPEQEEVDRIHRNGLEVKARPVTHVHVPSLLNGDGVSSARLPAKGTCITTALSQQDTSNISGHGRISSFSIYCDSGCNPCGVAQLRETVVDQQQQPSQQLPEPQSVVVSDGRQSLFASGLVCLPDNKLERVLNAEDIQDYLQASQATCLAPPQRSSTASPAQIVGKRRKKEREVDDGWDNVQNNRVSVCEAAIAEPILLGTKKLYSGREFLAVNASAPQLQPGLIVPMGDYSYHIVRYHASSDVFEAREVQSKGANRTQILENDIASSLDSPLPQVLIYRWSVRAFQQGINETHRAALGLSHIVPSTAMSVGVSGYLYTDAGLTVITVPNPYYAVPLSLVPLSARSFPTCIKLLLKMLSDLVVRRTVHGNLRGLNHVFLAMPRGIEGTRILPSILIPVHWERLVDFSMFVDRNAGRTIPLSGSCGSDEDEHIYHGHDVTSVTGLVLESEHAAQLQQQQLAEMHNLVTLSVKKAQVASYLVQLKDAMSVLPSDMEALREEYETVLKGSH</sequence>
<dbReference type="VEuPathDB" id="TriTrypDB:TvY486_1007090"/>
<feature type="region of interest" description="Disordered" evidence="1">
    <location>
        <begin position="192"/>
        <end position="216"/>
    </location>
</feature>
<feature type="region of interest" description="Disordered" evidence="1">
    <location>
        <begin position="1"/>
        <end position="48"/>
    </location>
</feature>
<accession>G0U705</accession>